<feature type="domain" description="Transposase IS204/IS1001/IS1096/IS1165 DDE" evidence="1">
    <location>
        <begin position="123"/>
        <end position="167"/>
    </location>
</feature>
<sequence length="269" mass="30316">MEADGRFTAICSRCQSKTSRVHSKHRRVVRDLSLAETKIELSVPLRKVYCASCGVRVEDLEFVRPWGRVTKRLANYIKDLCKRMTVKEVAEHVGLDWKTVKKIDKEALEEEFGDTDYGGLSILAIDEISRRKGHDYLTVVLDYLTGRVVWVGEGRDEKAVTAFFEGMTQGGLGTVLDILTFSLSYRSSKVHAGLRLVPRNRKRAPLSESHAPSLIFHSPSPILASRGATNAALFLSMFSRLPAPQSIRRQRDSGLLRLSRENSPQFRRA</sequence>
<name>A0A523UQI8_UNCT6</name>
<accession>A0A523UQI8</accession>
<organism evidence="4 5">
    <name type="scientific">candidate division TA06 bacterium</name>
    <dbReference type="NCBI Taxonomy" id="2250710"/>
    <lineage>
        <taxon>Bacteria</taxon>
        <taxon>Bacteria division TA06</taxon>
    </lineage>
</organism>
<dbReference type="EMBL" id="SOJN01000109">
    <property type="protein sequence ID" value="TET44784.1"/>
    <property type="molecule type" value="Genomic_DNA"/>
</dbReference>
<dbReference type="Pfam" id="PF01610">
    <property type="entry name" value="DDE_Tnp_ISL3"/>
    <property type="match status" value="1"/>
</dbReference>
<protein>
    <submittedName>
        <fullName evidence="4">Transposase</fullName>
    </submittedName>
</protein>
<feature type="domain" description="Transposase IS204/IS1001/IS1096/IS1165 zinc-finger" evidence="3">
    <location>
        <begin position="9"/>
        <end position="53"/>
    </location>
</feature>
<comment type="caution">
    <text evidence="4">The sequence shown here is derived from an EMBL/GenBank/DDBJ whole genome shotgun (WGS) entry which is preliminary data.</text>
</comment>
<evidence type="ECO:0000259" key="2">
    <source>
        <dbReference type="Pfam" id="PF13542"/>
    </source>
</evidence>
<feature type="domain" description="Transposase IS204/IS1001/IS1096/IS1165 helix-turn-helix" evidence="2">
    <location>
        <begin position="58"/>
        <end position="106"/>
    </location>
</feature>
<evidence type="ECO:0000259" key="1">
    <source>
        <dbReference type="Pfam" id="PF01610"/>
    </source>
</evidence>
<proteinExistence type="predicted"/>
<dbReference type="Pfam" id="PF13542">
    <property type="entry name" value="HTH_Tnp_ISL3"/>
    <property type="match status" value="1"/>
</dbReference>
<dbReference type="InterPro" id="IPR002560">
    <property type="entry name" value="Transposase_DDE"/>
</dbReference>
<dbReference type="Pfam" id="PF14690">
    <property type="entry name" value="Zn_ribbon_ISL3"/>
    <property type="match status" value="1"/>
</dbReference>
<dbReference type="InterPro" id="IPR029261">
    <property type="entry name" value="Transposase_Znf"/>
</dbReference>
<evidence type="ECO:0000313" key="5">
    <source>
        <dbReference type="Proteomes" id="UP000315525"/>
    </source>
</evidence>
<dbReference type="InterPro" id="IPR032877">
    <property type="entry name" value="Transposase_HTH"/>
</dbReference>
<gene>
    <name evidence="4" type="ORF">E3J62_09385</name>
</gene>
<dbReference type="PANTHER" id="PTHR33498">
    <property type="entry name" value="TRANSPOSASE FOR INSERTION SEQUENCE ELEMENT IS1557"/>
    <property type="match status" value="1"/>
</dbReference>
<evidence type="ECO:0000259" key="3">
    <source>
        <dbReference type="Pfam" id="PF14690"/>
    </source>
</evidence>
<dbReference type="AlphaFoldDB" id="A0A523UQI8"/>
<dbReference type="InterPro" id="IPR047951">
    <property type="entry name" value="Transpos_ISL3"/>
</dbReference>
<reference evidence="4 5" key="1">
    <citation type="submission" date="2019-03" db="EMBL/GenBank/DDBJ databases">
        <title>Metabolic potential of uncultured bacteria and archaea associated with petroleum seepage in deep-sea sediments.</title>
        <authorList>
            <person name="Dong X."/>
            <person name="Hubert C."/>
        </authorList>
    </citation>
    <scope>NUCLEOTIDE SEQUENCE [LARGE SCALE GENOMIC DNA]</scope>
    <source>
        <strain evidence="4">E44_bin18</strain>
    </source>
</reference>
<evidence type="ECO:0000313" key="4">
    <source>
        <dbReference type="EMBL" id="TET44784.1"/>
    </source>
</evidence>
<dbReference type="Proteomes" id="UP000315525">
    <property type="component" value="Unassembled WGS sequence"/>
</dbReference>
<dbReference type="PANTHER" id="PTHR33498:SF1">
    <property type="entry name" value="TRANSPOSASE FOR INSERTION SEQUENCE ELEMENT IS1557"/>
    <property type="match status" value="1"/>
</dbReference>